<accession>A6W9X4</accession>
<dbReference type="InterPro" id="IPR036291">
    <property type="entry name" value="NAD(P)-bd_dom_sf"/>
</dbReference>
<dbReference type="STRING" id="266940.Krad_2129"/>
<evidence type="ECO:0000259" key="4">
    <source>
        <dbReference type="Pfam" id="PF08125"/>
    </source>
</evidence>
<dbReference type="Proteomes" id="UP000001116">
    <property type="component" value="Chromosome"/>
</dbReference>
<dbReference type="InterPro" id="IPR013131">
    <property type="entry name" value="Mannitol_DH_N"/>
</dbReference>
<dbReference type="PANTHER" id="PTHR43362">
    <property type="entry name" value="MANNITOL DEHYDROGENASE DSF1-RELATED"/>
    <property type="match status" value="1"/>
</dbReference>
<dbReference type="AlphaFoldDB" id="A6W9X4"/>
<evidence type="ECO:0000259" key="3">
    <source>
        <dbReference type="Pfam" id="PF01232"/>
    </source>
</evidence>
<proteinExistence type="predicted"/>
<dbReference type="OrthoDB" id="271711at2"/>
<dbReference type="PRINTS" id="PR00084">
    <property type="entry name" value="MTLDHDRGNASE"/>
</dbReference>
<keyword evidence="1" id="KW-0560">Oxidoreductase</keyword>
<dbReference type="InterPro" id="IPR000669">
    <property type="entry name" value="Mannitol_DH"/>
</dbReference>
<feature type="domain" description="Mannitol dehydrogenase N-terminal" evidence="3">
    <location>
        <begin position="33"/>
        <end position="279"/>
    </location>
</feature>
<dbReference type="KEGG" id="kra:Krad_2129"/>
<dbReference type="Pfam" id="PF08125">
    <property type="entry name" value="Mannitol_dh_C"/>
    <property type="match status" value="1"/>
</dbReference>
<dbReference type="Gene3D" id="3.40.50.720">
    <property type="entry name" value="NAD(P)-binding Rossmann-like Domain"/>
    <property type="match status" value="1"/>
</dbReference>
<dbReference type="eggNOG" id="COG0246">
    <property type="taxonomic scope" value="Bacteria"/>
</dbReference>
<dbReference type="InterPro" id="IPR013118">
    <property type="entry name" value="Mannitol_DH_C"/>
</dbReference>
<evidence type="ECO:0000256" key="2">
    <source>
        <dbReference type="ARBA" id="ARBA00048615"/>
    </source>
</evidence>
<protein>
    <submittedName>
        <fullName evidence="5">Mannitol dehydrogenase domain</fullName>
    </submittedName>
</protein>
<dbReference type="SUPFAM" id="SSF48179">
    <property type="entry name" value="6-phosphogluconate dehydrogenase C-terminal domain-like"/>
    <property type="match status" value="1"/>
</dbReference>
<dbReference type="Pfam" id="PF01232">
    <property type="entry name" value="Mannitol_dh"/>
    <property type="match status" value="1"/>
</dbReference>
<dbReference type="RefSeq" id="WP_011981248.1">
    <property type="nucleotide sequence ID" value="NC_009664.2"/>
</dbReference>
<name>A6W9X4_KINRD</name>
<dbReference type="HOGENOM" id="CLU_027324_0_0_11"/>
<feature type="domain" description="Mannitol dehydrogenase C-terminal" evidence="4">
    <location>
        <begin position="288"/>
        <end position="473"/>
    </location>
</feature>
<dbReference type="EMBL" id="CP000750">
    <property type="protein sequence ID" value="ABS03613.1"/>
    <property type="molecule type" value="Genomic_DNA"/>
</dbReference>
<sequence>MTARTTPRLSLDVLATLPSASRPLLDPRQLRAGVVHVGFGAFHRAHQAVYTEAAAAASTDPVGTVVVVPGSAATASHLLEQDGLFSVTELSGDPGVPRVVASTTGVVRGWDPDAVASLLLDPGTSVVTLTVTEKGYRRDLRGGLDVTDPALADDLAGGRPTAVGLLARALDARFRANGAPLTVVSCDNLARNGEVTSRVVREYVERSGWQDAGAVLQWLQTAVTFPSTVVDQIVPAATPGVLDSAAQALGVRDELAVAGEPFRSWVLQDDFAAARPAWELAGARFVDDVAPHQLMKLRLLNGSHSALAYLGLAAGCATVDEAVATGWGSTLVQRLGGEVAPTLPVPQEQVREYCHALGQRFANPGVRHRLTQIGDDGAAKVAERWFTPLRELRAARKPVTVLIAAVAAWAHATRPDGEAQLFGTTDPLSAALADCWAHERGGPPVVAGLLRTAGADDLAEDHALVDAVAGHLPALARGVVEL</sequence>
<dbReference type="InterPro" id="IPR050988">
    <property type="entry name" value="Mannitol_DH/Oxidoreductase"/>
</dbReference>
<dbReference type="PANTHER" id="PTHR43362:SF1">
    <property type="entry name" value="MANNITOL DEHYDROGENASE 2-RELATED"/>
    <property type="match status" value="1"/>
</dbReference>
<dbReference type="InterPro" id="IPR008927">
    <property type="entry name" value="6-PGluconate_DH-like_C_sf"/>
</dbReference>
<evidence type="ECO:0000313" key="5">
    <source>
        <dbReference type="EMBL" id="ABS03613.1"/>
    </source>
</evidence>
<evidence type="ECO:0000256" key="1">
    <source>
        <dbReference type="ARBA" id="ARBA00023002"/>
    </source>
</evidence>
<reference evidence="6" key="1">
    <citation type="journal article" date="2008" name="PLoS ONE">
        <title>Survival in nuclear waste, extreme resistance, and potential applications gleaned from the genome sequence of Kineococcus radiotolerans SRS30216.</title>
        <authorList>
            <person name="Bagwell C.E."/>
            <person name="Bhat S."/>
            <person name="Hawkins G.M."/>
            <person name="Smith B.W."/>
            <person name="Biswas T."/>
            <person name="Hoover T.R."/>
            <person name="Saunders E."/>
            <person name="Han C.S."/>
            <person name="Tsodikov O.V."/>
            <person name="Shimkets L.J."/>
        </authorList>
    </citation>
    <scope>NUCLEOTIDE SEQUENCE [LARGE SCALE GENOMIC DNA]</scope>
    <source>
        <strain evidence="6">ATCC BAA-149 / DSM 14245 / SRS30216</strain>
    </source>
</reference>
<organism evidence="5 6">
    <name type="scientific">Kineococcus radiotolerans (strain ATCC BAA-149 / DSM 14245 / SRS30216)</name>
    <dbReference type="NCBI Taxonomy" id="266940"/>
    <lineage>
        <taxon>Bacteria</taxon>
        <taxon>Bacillati</taxon>
        <taxon>Actinomycetota</taxon>
        <taxon>Actinomycetes</taxon>
        <taxon>Kineosporiales</taxon>
        <taxon>Kineosporiaceae</taxon>
        <taxon>Kineococcus</taxon>
    </lineage>
</organism>
<keyword evidence="6" id="KW-1185">Reference proteome</keyword>
<dbReference type="InterPro" id="IPR013328">
    <property type="entry name" value="6PGD_dom2"/>
</dbReference>
<dbReference type="Gene3D" id="1.10.1040.10">
    <property type="entry name" value="N-(1-d-carboxylethyl)-l-norvaline Dehydrogenase, domain 2"/>
    <property type="match status" value="1"/>
</dbReference>
<gene>
    <name evidence="5" type="ordered locus">Krad_2129</name>
</gene>
<comment type="catalytic activity">
    <reaction evidence="2">
        <text>D-mannitol 1-phosphate + NAD(+) = beta-D-fructose 6-phosphate + NADH + H(+)</text>
        <dbReference type="Rhea" id="RHEA:19661"/>
        <dbReference type="ChEBI" id="CHEBI:15378"/>
        <dbReference type="ChEBI" id="CHEBI:57540"/>
        <dbReference type="ChEBI" id="CHEBI:57634"/>
        <dbReference type="ChEBI" id="CHEBI:57945"/>
        <dbReference type="ChEBI" id="CHEBI:61381"/>
        <dbReference type="EC" id="1.1.1.17"/>
    </reaction>
</comment>
<dbReference type="GO" id="GO:0008926">
    <property type="term" value="F:mannitol-1-phosphate 5-dehydrogenase activity"/>
    <property type="evidence" value="ECO:0007669"/>
    <property type="project" value="UniProtKB-EC"/>
</dbReference>
<dbReference type="SUPFAM" id="SSF51735">
    <property type="entry name" value="NAD(P)-binding Rossmann-fold domains"/>
    <property type="match status" value="1"/>
</dbReference>
<evidence type="ECO:0000313" key="6">
    <source>
        <dbReference type="Proteomes" id="UP000001116"/>
    </source>
</evidence>